<dbReference type="InterPro" id="IPR022085">
    <property type="entry name" value="OpdG"/>
</dbReference>
<protein>
    <submittedName>
        <fullName evidence="2">Uncharacterized protein</fullName>
    </submittedName>
</protein>
<sequence>MDIDALATKHNWVHGSMNKPFTLIVALYMSQQTSLELAVKEIISVINEVYYGGEPGKDLEESLRDIWASILHASRKTPRQDPVHPPDVPSTAQLRLLALLLALQRQPDPVPIPQTNTSLLDMDLPPATDTSIPLDWNGSASNVGGGGIRRSLRWKDLPLFEETVLQALSDEPGRRAGFSPLEVEAWESLVAFLALVAKREVVRLEGVAVAMIRWALEVRHDDVRVSLGEFLESGKGGQAHDYQERTQGHGWEQRETVQNGRAQGHAKSRAGGSRDGGGAGRGGDEDDPGLRARLEATRLNVYVAAAALWAIIMGEELWQRRGEEVESPVGLSTSPPSAAASPSATSQIGRISKSRWSMWIDRLRFLSLREDLTISTRELAAEAAAVMMRVG</sequence>
<evidence type="ECO:0000256" key="1">
    <source>
        <dbReference type="SAM" id="MobiDB-lite"/>
    </source>
</evidence>
<organism evidence="2 3">
    <name type="scientific">Aspergillus terreus</name>
    <dbReference type="NCBI Taxonomy" id="33178"/>
    <lineage>
        <taxon>Eukaryota</taxon>
        <taxon>Fungi</taxon>
        <taxon>Dikarya</taxon>
        <taxon>Ascomycota</taxon>
        <taxon>Pezizomycotina</taxon>
        <taxon>Eurotiomycetes</taxon>
        <taxon>Eurotiomycetidae</taxon>
        <taxon>Eurotiales</taxon>
        <taxon>Aspergillaceae</taxon>
        <taxon>Aspergillus</taxon>
        <taxon>Aspergillus subgen. Circumdati</taxon>
    </lineage>
</organism>
<comment type="caution">
    <text evidence="2">The sequence shown here is derived from an EMBL/GenBank/DDBJ whole genome shotgun (WGS) entry which is preliminary data.</text>
</comment>
<gene>
    <name evidence="2" type="ORF">ATEIFO6365_0005081200</name>
</gene>
<evidence type="ECO:0000313" key="3">
    <source>
        <dbReference type="Proteomes" id="UP000452235"/>
    </source>
</evidence>
<dbReference type="AlphaFoldDB" id="A0A5M3Z621"/>
<name>A0A5M3Z621_ASPTE</name>
<dbReference type="PANTHER" id="PTHR38797">
    <property type="entry name" value="NUCLEAR PORE COMPLEX PROTEIN NUP85-RELATED"/>
    <property type="match status" value="1"/>
</dbReference>
<feature type="region of interest" description="Disordered" evidence="1">
    <location>
        <begin position="327"/>
        <end position="346"/>
    </location>
</feature>
<dbReference type="Pfam" id="PF12311">
    <property type="entry name" value="DUF3632"/>
    <property type="match status" value="1"/>
</dbReference>
<keyword evidence="3" id="KW-1185">Reference proteome</keyword>
<proteinExistence type="predicted"/>
<dbReference type="PANTHER" id="PTHR38797:SF4">
    <property type="entry name" value="NUCLEAR PORE COMPLEX PROTEIN NUP85"/>
    <property type="match status" value="1"/>
</dbReference>
<dbReference type="Proteomes" id="UP000452235">
    <property type="component" value="Unassembled WGS sequence"/>
</dbReference>
<dbReference type="OrthoDB" id="3350591at2759"/>
<dbReference type="EMBL" id="BLJY01000005">
    <property type="protein sequence ID" value="GFF16620.1"/>
    <property type="molecule type" value="Genomic_DNA"/>
</dbReference>
<reference evidence="2 3" key="1">
    <citation type="submission" date="2020-01" db="EMBL/GenBank/DDBJ databases">
        <title>Aspergillus terreus IFO 6365 whole genome shotgun sequence.</title>
        <authorList>
            <person name="Kanamasa S."/>
            <person name="Takahashi H."/>
        </authorList>
    </citation>
    <scope>NUCLEOTIDE SEQUENCE [LARGE SCALE GENOMIC DNA]</scope>
    <source>
        <strain evidence="2 3">IFO 6365</strain>
    </source>
</reference>
<evidence type="ECO:0000313" key="2">
    <source>
        <dbReference type="EMBL" id="GFF16620.1"/>
    </source>
</evidence>
<accession>A0A5M3Z621</accession>
<dbReference type="InterPro" id="IPR053204">
    <property type="entry name" value="Oxopyrrolidines_Biosynth-assoc"/>
</dbReference>
<feature type="region of interest" description="Disordered" evidence="1">
    <location>
        <begin position="256"/>
        <end position="289"/>
    </location>
</feature>
<feature type="compositionally biased region" description="Low complexity" evidence="1">
    <location>
        <begin position="332"/>
        <end position="346"/>
    </location>
</feature>